<feature type="chain" id="PRO_5046750860" evidence="4">
    <location>
        <begin position="22"/>
        <end position="268"/>
    </location>
</feature>
<dbReference type="InterPro" id="IPR029062">
    <property type="entry name" value="Class_I_gatase-like"/>
</dbReference>
<evidence type="ECO:0000256" key="4">
    <source>
        <dbReference type="SAM" id="SignalP"/>
    </source>
</evidence>
<dbReference type="CDD" id="cd03141">
    <property type="entry name" value="GATase1_Hsp31_like"/>
    <property type="match status" value="1"/>
</dbReference>
<evidence type="ECO:0000256" key="3">
    <source>
        <dbReference type="ARBA" id="ARBA00038493"/>
    </source>
</evidence>
<dbReference type="InterPro" id="IPR002818">
    <property type="entry name" value="DJ-1/PfpI"/>
</dbReference>
<dbReference type="PANTHER" id="PTHR48094:SF11">
    <property type="entry name" value="GLUTATHIONE-INDEPENDENT GLYOXALASE HSP31-RELATED"/>
    <property type="match status" value="1"/>
</dbReference>
<gene>
    <name evidence="6" type="ORF">AB6713_15310</name>
</gene>
<comment type="similarity">
    <text evidence="3">Belongs to the peptidase C56 family. HSP31-like subfamily.</text>
</comment>
<keyword evidence="1" id="KW-0346">Stress response</keyword>
<keyword evidence="7" id="KW-1185">Reference proteome</keyword>
<name>A0ABV4HWC2_9GAMM</name>
<keyword evidence="6" id="KW-0315">Glutamine amidotransferase</keyword>
<reference evidence="6 7" key="1">
    <citation type="submission" date="2024-07" db="EMBL/GenBank/DDBJ databases">
        <title>Luteimonas salilacus sp. nov., isolated from the shore soil of Salt Lake in Tibet of China.</title>
        <authorList>
            <person name="Zhang X."/>
            <person name="Li A."/>
        </authorList>
    </citation>
    <scope>NUCLEOTIDE SEQUENCE [LARGE SCALE GENOMIC DNA]</scope>
    <source>
        <strain evidence="6 7">B3-2-R+30</strain>
    </source>
</reference>
<feature type="signal peptide" evidence="4">
    <location>
        <begin position="1"/>
        <end position="21"/>
    </location>
</feature>
<sequence length="268" mass="28746">MPVRFRFMALVVLTFGLAAFAHPDCRAAEGRGRILILLSNGADMGDGEAKNNLWEVAPPYHVFLMHGYEVDFASPTGGRVPFSLDVDETDPPGMISYTLKHEGFREKVDRSMTPVEVDASRYAGVFIGGGAGPLFDVAVEPKLLAAVAEIYENGGVVGGCGHGPGVLANVKLNGGEHLVEGKRVTGFPNSSEATSKWSKQGTLLPFLVEDGLRRSGAIFLTKEDLPDKHDVVVDQRLVTTMFLPSSALVAKEMVDLLRTLAAEGVPPR</sequence>
<evidence type="ECO:0000259" key="5">
    <source>
        <dbReference type="Pfam" id="PF01965"/>
    </source>
</evidence>
<protein>
    <submittedName>
        <fullName evidence="6">Type 1 glutamine amidotransferase domain-containing protein</fullName>
    </submittedName>
</protein>
<keyword evidence="2" id="KW-0456">Lyase</keyword>
<organism evidence="6 7">
    <name type="scientific">Luteimonas salinilitoris</name>
    <dbReference type="NCBI Taxonomy" id="3237697"/>
    <lineage>
        <taxon>Bacteria</taxon>
        <taxon>Pseudomonadati</taxon>
        <taxon>Pseudomonadota</taxon>
        <taxon>Gammaproteobacteria</taxon>
        <taxon>Lysobacterales</taxon>
        <taxon>Lysobacteraceae</taxon>
        <taxon>Luteimonas</taxon>
    </lineage>
</organism>
<dbReference type="Proteomes" id="UP001566331">
    <property type="component" value="Unassembled WGS sequence"/>
</dbReference>
<dbReference type="SUPFAM" id="SSF52317">
    <property type="entry name" value="Class I glutamine amidotransferase-like"/>
    <property type="match status" value="1"/>
</dbReference>
<keyword evidence="4" id="KW-0732">Signal</keyword>
<proteinExistence type="inferred from homology"/>
<dbReference type="RefSeq" id="WP_370565437.1">
    <property type="nucleotide sequence ID" value="NZ_JBFWIB010000017.1"/>
</dbReference>
<dbReference type="EMBL" id="JBFWIC010000024">
    <property type="protein sequence ID" value="MEZ0475967.1"/>
    <property type="molecule type" value="Genomic_DNA"/>
</dbReference>
<feature type="domain" description="DJ-1/PfpI" evidence="5">
    <location>
        <begin position="53"/>
        <end position="242"/>
    </location>
</feature>
<dbReference type="PANTHER" id="PTHR48094">
    <property type="entry name" value="PROTEIN/NUCLEIC ACID DEGLYCASE DJ-1-RELATED"/>
    <property type="match status" value="1"/>
</dbReference>
<dbReference type="Pfam" id="PF01965">
    <property type="entry name" value="DJ-1_PfpI"/>
    <property type="match status" value="1"/>
</dbReference>
<evidence type="ECO:0000256" key="1">
    <source>
        <dbReference type="ARBA" id="ARBA00023016"/>
    </source>
</evidence>
<evidence type="ECO:0000313" key="7">
    <source>
        <dbReference type="Proteomes" id="UP001566331"/>
    </source>
</evidence>
<dbReference type="Gene3D" id="3.40.50.880">
    <property type="match status" value="1"/>
</dbReference>
<dbReference type="InterPro" id="IPR050325">
    <property type="entry name" value="Prot/Nucl_acid_deglycase"/>
</dbReference>
<accession>A0ABV4HWC2</accession>
<evidence type="ECO:0000256" key="2">
    <source>
        <dbReference type="ARBA" id="ARBA00023239"/>
    </source>
</evidence>
<comment type="caution">
    <text evidence="6">The sequence shown here is derived from an EMBL/GenBank/DDBJ whole genome shotgun (WGS) entry which is preliminary data.</text>
</comment>
<evidence type="ECO:0000313" key="6">
    <source>
        <dbReference type="EMBL" id="MEZ0475967.1"/>
    </source>
</evidence>